<comment type="caution">
    <text evidence="1">The sequence shown here is derived from an EMBL/GenBank/DDBJ whole genome shotgun (WGS) entry which is preliminary data.</text>
</comment>
<reference evidence="1 2" key="1">
    <citation type="submission" date="2018-05" db="EMBL/GenBank/DDBJ databases">
        <authorList>
            <person name="Goeker M."/>
            <person name="Huntemann M."/>
            <person name="Clum A."/>
            <person name="Pillay M."/>
            <person name="Palaniappan K."/>
            <person name="Varghese N."/>
            <person name="Mikhailova N."/>
            <person name="Stamatis D."/>
            <person name="Reddy T."/>
            <person name="Daum C."/>
            <person name="Shapiro N."/>
            <person name="Ivanova N."/>
            <person name="Kyrpides N."/>
            <person name="Woyke T."/>
        </authorList>
    </citation>
    <scope>NUCLEOTIDE SEQUENCE [LARGE SCALE GENOMIC DNA]</scope>
    <source>
        <strain evidence="1 2">DSM 26524</strain>
    </source>
</reference>
<accession>A0AB73T6M2</accession>
<protein>
    <recommendedName>
        <fullName evidence="3">VWA domain-containing protein</fullName>
    </recommendedName>
</protein>
<name>A0AB73T6M2_9FIRM</name>
<dbReference type="AlphaFoldDB" id="A0AB73T6M2"/>
<dbReference type="Proteomes" id="UP000245412">
    <property type="component" value="Unassembled WGS sequence"/>
</dbReference>
<organism evidence="1 2">
    <name type="scientific">Murimonas intestini</name>
    <dbReference type="NCBI Taxonomy" id="1337051"/>
    <lineage>
        <taxon>Bacteria</taxon>
        <taxon>Bacillati</taxon>
        <taxon>Bacillota</taxon>
        <taxon>Clostridia</taxon>
        <taxon>Lachnospirales</taxon>
        <taxon>Lachnospiraceae</taxon>
        <taxon>Murimonas</taxon>
    </lineage>
</organism>
<evidence type="ECO:0000313" key="2">
    <source>
        <dbReference type="Proteomes" id="UP000245412"/>
    </source>
</evidence>
<sequence length="171" mass="19790">MSFNIIMKQKIRQEVERVLHVPGNFTKDILEMALVIDCSLSTEEAGESIRELLGTLKKQSEVFRNVRLNAVKWLDDGHIENQVTSAAVMQLGRYFEDYKQNICVKSMDKLTGYLKKFQARSKLIIVVSDGNYRIEDEKTVQENLSPFLRRKMIYWNIKDDTFVRGLPGGKV</sequence>
<gene>
    <name evidence="1" type="ORF">C7383_103178</name>
</gene>
<keyword evidence="2" id="KW-1185">Reference proteome</keyword>
<evidence type="ECO:0000313" key="1">
    <source>
        <dbReference type="EMBL" id="PWJ77334.1"/>
    </source>
</evidence>
<dbReference type="EMBL" id="QGGY01000003">
    <property type="protein sequence ID" value="PWJ77334.1"/>
    <property type="molecule type" value="Genomic_DNA"/>
</dbReference>
<dbReference type="RefSeq" id="WP_109625439.1">
    <property type="nucleotide sequence ID" value="NZ_JANKBI010000002.1"/>
</dbReference>
<evidence type="ECO:0008006" key="3">
    <source>
        <dbReference type="Google" id="ProtNLM"/>
    </source>
</evidence>
<proteinExistence type="predicted"/>